<organism evidence="2 3">
    <name type="scientific">Hordeum vulgare subsp. vulgare</name>
    <name type="common">Domesticated barley</name>
    <dbReference type="NCBI Taxonomy" id="112509"/>
    <lineage>
        <taxon>Eukaryota</taxon>
        <taxon>Viridiplantae</taxon>
        <taxon>Streptophyta</taxon>
        <taxon>Embryophyta</taxon>
        <taxon>Tracheophyta</taxon>
        <taxon>Spermatophyta</taxon>
        <taxon>Magnoliopsida</taxon>
        <taxon>Liliopsida</taxon>
        <taxon>Poales</taxon>
        <taxon>Poaceae</taxon>
        <taxon>BOP clade</taxon>
        <taxon>Pooideae</taxon>
        <taxon>Triticodae</taxon>
        <taxon>Triticeae</taxon>
        <taxon>Hordeinae</taxon>
        <taxon>Hordeum</taxon>
    </lineage>
</organism>
<dbReference type="Pfam" id="PF12937">
    <property type="entry name" value="F-box-like"/>
    <property type="match status" value="1"/>
</dbReference>
<reference evidence="3" key="1">
    <citation type="journal article" date="2012" name="Nature">
        <title>A physical, genetic and functional sequence assembly of the barley genome.</title>
        <authorList>
            <consortium name="The International Barley Genome Sequencing Consortium"/>
            <person name="Mayer K.F."/>
            <person name="Waugh R."/>
            <person name="Brown J.W."/>
            <person name="Schulman A."/>
            <person name="Langridge P."/>
            <person name="Platzer M."/>
            <person name="Fincher G.B."/>
            <person name="Muehlbauer G.J."/>
            <person name="Sato K."/>
            <person name="Close T.J."/>
            <person name="Wise R.P."/>
            <person name="Stein N."/>
        </authorList>
    </citation>
    <scope>NUCLEOTIDE SEQUENCE [LARGE SCALE GENOMIC DNA]</scope>
    <source>
        <strain evidence="3">cv. Morex</strain>
    </source>
</reference>
<sequence length="417" mass="46936">MAGSERQRLSAWPDLPPDLLGTVLQRLPSLADRLRVRAVCRPWRLSATRLPPSHLHLPWLAFRDGTLLDVTNNAAHRVRIPDDAVPFNAGENAFFLVHDDGQCSLMDAFSGPTVTPLPELAALLRARDVNARDDQLRPITKVVVSSASSTELEYRLVAVMIGSSTIILSTCRPAGETNACLALEDYFKFCIADIRFYAGRIYAVSWFDETLRALNLNNGRLDELPSSPRFIEVISGAGSEFAMTEEPHLQKDPWPYGHIIEGRYLVECKSKLLMVRRWVRKPLLSISYYSMKQYHDGDGFDFERTRRFEVFMVDNSYRPWENHGQWKKVSALAGQALFVSLRSSEAGPAAAHGAQKNCIYFTHQIDPRGQGDPLGDSGVYSMRDGMIRRPLLPEPVAVAGSLVWSYRFPAWIFPREA</sequence>
<accession>A0A8I6WB56</accession>
<dbReference type="PANTHER" id="PTHR33110:SF151">
    <property type="entry name" value="DUF295 DOMAIN-CONTAINING PROTEIN"/>
    <property type="match status" value="1"/>
</dbReference>
<dbReference type="InterPro" id="IPR001810">
    <property type="entry name" value="F-box_dom"/>
</dbReference>
<dbReference type="InterPro" id="IPR005174">
    <property type="entry name" value="KIB1-4_b-propeller"/>
</dbReference>
<dbReference type="AlphaFoldDB" id="A0A8I6WB56"/>
<dbReference type="SUPFAM" id="SSF81383">
    <property type="entry name" value="F-box domain"/>
    <property type="match status" value="1"/>
</dbReference>
<proteinExistence type="predicted"/>
<dbReference type="Pfam" id="PF03478">
    <property type="entry name" value="Beta-prop_KIB1-4"/>
    <property type="match status" value="1"/>
</dbReference>
<evidence type="ECO:0000313" key="3">
    <source>
        <dbReference type="Proteomes" id="UP000011116"/>
    </source>
</evidence>
<reference evidence="2" key="3">
    <citation type="submission" date="2022-01" db="UniProtKB">
        <authorList>
            <consortium name="EnsemblPlants"/>
        </authorList>
    </citation>
    <scope>IDENTIFICATION</scope>
    <source>
        <strain evidence="2">subsp. vulgare</strain>
    </source>
</reference>
<dbReference type="EnsemblPlants" id="HORVU.MOREX.r3.1HG0013960.1">
    <property type="protein sequence ID" value="HORVU.MOREX.r3.1HG0013960.1.CDS1"/>
    <property type="gene ID" value="HORVU.MOREX.r3.1HG0013960"/>
</dbReference>
<dbReference type="SMART" id="SM00256">
    <property type="entry name" value="FBOX"/>
    <property type="match status" value="1"/>
</dbReference>
<keyword evidence="3" id="KW-1185">Reference proteome</keyword>
<name>A0A8I6WB56_HORVV</name>
<dbReference type="Gramene" id="HORVU.MOREX.r2.1HG0010620.1">
    <property type="protein sequence ID" value="HORVU.MOREX.r2.1HG0010620.1.CDS.1"/>
    <property type="gene ID" value="HORVU.MOREX.r2.1HG0010620"/>
</dbReference>
<reference evidence="2" key="2">
    <citation type="submission" date="2020-10" db="EMBL/GenBank/DDBJ databases">
        <authorList>
            <person name="Scholz U."/>
            <person name="Mascher M."/>
            <person name="Fiebig A."/>
        </authorList>
    </citation>
    <scope>NUCLEOTIDE SEQUENCE [LARGE SCALE GENOMIC DNA]</scope>
    <source>
        <strain evidence="2">cv. Morex</strain>
    </source>
</reference>
<protein>
    <recommendedName>
        <fullName evidence="1">F-box domain-containing protein</fullName>
    </recommendedName>
</protein>
<dbReference type="PANTHER" id="PTHR33110">
    <property type="entry name" value="F-BOX/KELCH-REPEAT PROTEIN-RELATED"/>
    <property type="match status" value="1"/>
</dbReference>
<dbReference type="Gene3D" id="1.20.1280.50">
    <property type="match status" value="1"/>
</dbReference>
<feature type="domain" description="F-box" evidence="1">
    <location>
        <begin position="15"/>
        <end position="56"/>
    </location>
</feature>
<dbReference type="Gramene" id="HORVU.MOREX.r3.1HG0013960.1">
    <property type="protein sequence ID" value="HORVU.MOREX.r3.1HG0013960.1.CDS1"/>
    <property type="gene ID" value="HORVU.MOREX.r3.1HG0013960"/>
</dbReference>
<dbReference type="InterPro" id="IPR036047">
    <property type="entry name" value="F-box-like_dom_sf"/>
</dbReference>
<evidence type="ECO:0000259" key="1">
    <source>
        <dbReference type="SMART" id="SM00256"/>
    </source>
</evidence>
<evidence type="ECO:0000313" key="2">
    <source>
        <dbReference type="EnsemblPlants" id="HORVU.MOREX.r3.1HG0013960.1.CDS1"/>
    </source>
</evidence>
<dbReference type="Proteomes" id="UP000011116">
    <property type="component" value="Chromosome 1H"/>
</dbReference>